<dbReference type="AlphaFoldDB" id="A0A7R8V426"/>
<dbReference type="FunCoup" id="A0A7R8V426">
    <property type="interactions" value="1381"/>
</dbReference>
<evidence type="ECO:0000256" key="6">
    <source>
        <dbReference type="ARBA" id="ARBA00022833"/>
    </source>
</evidence>
<evidence type="ECO:0000256" key="4">
    <source>
        <dbReference type="ARBA" id="ARBA00022723"/>
    </source>
</evidence>
<keyword evidence="8" id="KW-0805">Transcription regulation</keyword>
<dbReference type="PROSITE" id="PS01359">
    <property type="entry name" value="ZF_PHD_1"/>
    <property type="match status" value="1"/>
</dbReference>
<keyword evidence="4 12" id="KW-0479">Metal-binding</keyword>
<dbReference type="InterPro" id="IPR001965">
    <property type="entry name" value="Znf_PHD"/>
</dbReference>
<dbReference type="GO" id="GO:0005634">
    <property type="term" value="C:nucleus"/>
    <property type="evidence" value="ECO:0007669"/>
    <property type="project" value="UniProtKB-SubCell"/>
</dbReference>
<feature type="binding site" evidence="12">
    <location>
        <position position="376"/>
    </location>
    <ligand>
        <name>Zn(2+)</name>
        <dbReference type="ChEBI" id="CHEBI:29105"/>
        <label>1</label>
    </ligand>
</feature>
<evidence type="ECO:0000256" key="15">
    <source>
        <dbReference type="SAM" id="MobiDB-lite"/>
    </source>
</evidence>
<comment type="similarity">
    <text evidence="2 14">Belongs to the ING family.</text>
</comment>
<comment type="subunit">
    <text evidence="14">Component of an histone acetyltransferase complex. Interacts with H3K4me3 and to a lesser extent with H3K4me2.</text>
</comment>
<feature type="binding site" evidence="12">
    <location>
        <position position="403"/>
    </location>
    <ligand>
        <name>Zn(2+)</name>
        <dbReference type="ChEBI" id="CHEBI:29105"/>
        <label>1</label>
    </ligand>
</feature>
<dbReference type="InterPro" id="IPR042020">
    <property type="entry name" value="ING3_PHD"/>
</dbReference>
<comment type="domain">
    <text evidence="14">The PHD-type zinc finger mediates the binding to H3K4me3.</text>
</comment>
<evidence type="ECO:0000259" key="16">
    <source>
        <dbReference type="PROSITE" id="PS50016"/>
    </source>
</evidence>
<dbReference type="SMART" id="SM00249">
    <property type="entry name" value="PHD"/>
    <property type="match status" value="1"/>
</dbReference>
<sequence>MLYLEDYLEMIEHLPQELRDRFTEMREMDLSVQNNMDTLEKRSRAFFSQCKKGELQGTEADAEFQTLRKDYYKVLEDADEKVNLATQMHELVERYLRKLDSELFNFKCELEADNNGITEILEKRSLELDGNSTMSNLSNQKENRYFGAIPSNNHHSHKESSRTYRHKPEKRRDSTSGGGSASEKRSAIGNNSLVPPTPQPTVRPTTPNLGHHSVLPSTPTTPVSYNLQHMGAGNAIAAAASQAIAATQQMPQGRRTASLKASYEAIHGMSGSGPHELLIGRELAGAAHNAIQAVEREGSSLHNQRKHKKKISSSLSHGSSSSTSMPSTSSSSSSHSSQVNSTTIDPVGPVINENGMAVEQTPDGEWTYDPNEPRYCICNQVSYGDMVACDNEACPFEWFHYPCVGITQSPKGKWYCPKCTASMRRRGNRKN</sequence>
<evidence type="ECO:0000256" key="9">
    <source>
        <dbReference type="ARBA" id="ARBA00023163"/>
    </source>
</evidence>
<accession>A0A7R8V426</accession>
<feature type="region of interest" description="Disordered" evidence="15">
    <location>
        <begin position="146"/>
        <end position="222"/>
    </location>
</feature>
<feature type="binding site" evidence="12">
    <location>
        <position position="394"/>
    </location>
    <ligand>
        <name>Zn(2+)</name>
        <dbReference type="ChEBI" id="CHEBI:29105"/>
        <label>2</label>
    </ligand>
</feature>
<keyword evidence="10 14" id="KW-0539">Nucleus</keyword>
<dbReference type="InterPro" id="IPR019786">
    <property type="entry name" value="Zinc_finger_PHD-type_CS"/>
</dbReference>
<evidence type="ECO:0000313" key="18">
    <source>
        <dbReference type="Proteomes" id="UP000594454"/>
    </source>
</evidence>
<feature type="domain" description="PHD-type" evidence="16">
    <location>
        <begin position="373"/>
        <end position="422"/>
    </location>
</feature>
<evidence type="ECO:0000256" key="7">
    <source>
        <dbReference type="ARBA" id="ARBA00022853"/>
    </source>
</evidence>
<evidence type="ECO:0000313" key="17">
    <source>
        <dbReference type="EMBL" id="CAD7091285.1"/>
    </source>
</evidence>
<comment type="subcellular location">
    <subcellularLocation>
        <location evidence="1 14">Nucleus</location>
    </subcellularLocation>
</comment>
<dbReference type="GO" id="GO:0035267">
    <property type="term" value="C:NuA4 histone acetyltransferase complex"/>
    <property type="evidence" value="ECO:0007669"/>
    <property type="project" value="TreeGrafter"/>
</dbReference>
<dbReference type="SMART" id="SM01408">
    <property type="entry name" value="ING"/>
    <property type="match status" value="1"/>
</dbReference>
<reference evidence="17 18" key="1">
    <citation type="submission" date="2020-11" db="EMBL/GenBank/DDBJ databases">
        <authorList>
            <person name="Wallbank WR R."/>
            <person name="Pardo Diaz C."/>
            <person name="Kozak K."/>
            <person name="Martin S."/>
            <person name="Jiggins C."/>
            <person name="Moest M."/>
            <person name="Warren A I."/>
            <person name="Generalovic N T."/>
            <person name="Byers J.R.P. K."/>
            <person name="Montejo-Kovacevich G."/>
            <person name="Yen C E."/>
        </authorList>
    </citation>
    <scope>NUCLEOTIDE SEQUENCE [LARGE SCALE GENOMIC DNA]</scope>
</reference>
<organism evidence="17 18">
    <name type="scientific">Hermetia illucens</name>
    <name type="common">Black soldier fly</name>
    <dbReference type="NCBI Taxonomy" id="343691"/>
    <lineage>
        <taxon>Eukaryota</taxon>
        <taxon>Metazoa</taxon>
        <taxon>Ecdysozoa</taxon>
        <taxon>Arthropoda</taxon>
        <taxon>Hexapoda</taxon>
        <taxon>Insecta</taxon>
        <taxon>Pterygota</taxon>
        <taxon>Neoptera</taxon>
        <taxon>Endopterygota</taxon>
        <taxon>Diptera</taxon>
        <taxon>Brachycera</taxon>
        <taxon>Stratiomyomorpha</taxon>
        <taxon>Stratiomyidae</taxon>
        <taxon>Hermetiinae</taxon>
        <taxon>Hermetia</taxon>
    </lineage>
</organism>
<evidence type="ECO:0000256" key="12">
    <source>
        <dbReference type="PIRSR" id="PIRSR628651-51"/>
    </source>
</evidence>
<proteinExistence type="inferred from homology"/>
<dbReference type="PANTHER" id="PTHR10333">
    <property type="entry name" value="INHIBITOR OF GROWTH PROTEIN"/>
    <property type="match status" value="1"/>
</dbReference>
<feature type="binding site" evidence="12">
    <location>
        <position position="400"/>
    </location>
    <ligand>
        <name>Zn(2+)</name>
        <dbReference type="ChEBI" id="CHEBI:29105"/>
        <label>1</label>
    </ligand>
</feature>
<gene>
    <name evidence="17" type="ORF">HERILL_LOCUS13708</name>
</gene>
<keyword evidence="9" id="KW-0804">Transcription</keyword>
<dbReference type="Pfam" id="PF12998">
    <property type="entry name" value="ING"/>
    <property type="match status" value="1"/>
</dbReference>
<keyword evidence="3" id="KW-0341">Growth regulation</keyword>
<dbReference type="SUPFAM" id="SSF57903">
    <property type="entry name" value="FYVE/PHD zinc finger"/>
    <property type="match status" value="1"/>
</dbReference>
<dbReference type="InterPro" id="IPR011011">
    <property type="entry name" value="Znf_FYVE_PHD"/>
</dbReference>
<dbReference type="EMBL" id="LR899013">
    <property type="protein sequence ID" value="CAD7091285.1"/>
    <property type="molecule type" value="Genomic_DNA"/>
</dbReference>
<keyword evidence="5 13" id="KW-0863">Zinc-finger</keyword>
<evidence type="ECO:0000256" key="2">
    <source>
        <dbReference type="ARBA" id="ARBA00010210"/>
    </source>
</evidence>
<feature type="region of interest" description="Disordered" evidence="15">
    <location>
        <begin position="296"/>
        <end position="350"/>
    </location>
</feature>
<evidence type="ECO:0000256" key="10">
    <source>
        <dbReference type="ARBA" id="ARBA00023242"/>
    </source>
</evidence>
<keyword evidence="6 12" id="KW-0862">Zinc</keyword>
<feature type="compositionally biased region" description="Low complexity" evidence="15">
    <location>
        <begin position="312"/>
        <end position="343"/>
    </location>
</feature>
<feature type="site" description="Histone H3K4me3 binding" evidence="11">
    <location>
        <position position="386"/>
    </location>
</feature>
<dbReference type="InterPro" id="IPR028651">
    <property type="entry name" value="ING_fam"/>
</dbReference>
<dbReference type="InterPro" id="IPR024610">
    <property type="entry name" value="ING_N_histone-binding"/>
</dbReference>
<dbReference type="OrthoDB" id="5411773at2759"/>
<dbReference type="Proteomes" id="UP000594454">
    <property type="component" value="Chromosome 5"/>
</dbReference>
<evidence type="ECO:0000256" key="11">
    <source>
        <dbReference type="PIRSR" id="PIRSR628651-50"/>
    </source>
</evidence>
<evidence type="ECO:0000256" key="5">
    <source>
        <dbReference type="ARBA" id="ARBA00022771"/>
    </source>
</evidence>
<dbReference type="Gene3D" id="6.10.140.1740">
    <property type="match status" value="1"/>
</dbReference>
<feature type="site" description="Histone H3K4me3 binding" evidence="11">
    <location>
        <position position="375"/>
    </location>
</feature>
<keyword evidence="18" id="KW-1185">Reference proteome</keyword>
<dbReference type="Gene3D" id="3.30.40.10">
    <property type="entry name" value="Zinc/RING finger domain, C3HC4 (zinc finger)"/>
    <property type="match status" value="1"/>
</dbReference>
<feature type="binding site" evidence="12">
    <location>
        <position position="389"/>
    </location>
    <ligand>
        <name>Zn(2+)</name>
        <dbReference type="ChEBI" id="CHEBI:29105"/>
        <label>2</label>
    </ligand>
</feature>
<dbReference type="InterPro" id="IPR019787">
    <property type="entry name" value="Znf_PHD-finger"/>
</dbReference>
<dbReference type="CDD" id="cd15585">
    <property type="entry name" value="PHD_ING3"/>
    <property type="match status" value="1"/>
</dbReference>
<feature type="binding site" evidence="12">
    <location>
        <position position="378"/>
    </location>
    <ligand>
        <name>Zn(2+)</name>
        <dbReference type="ChEBI" id="CHEBI:29105"/>
        <label>1</label>
    </ligand>
</feature>
<dbReference type="OMA" id="YEWFHWK"/>
<name>A0A7R8V426_HERIL</name>
<dbReference type="InParanoid" id="A0A7R8V426"/>
<dbReference type="FunFam" id="3.30.40.10:FF:000103">
    <property type="entry name" value="Inhibitor of growth protein"/>
    <property type="match status" value="1"/>
</dbReference>
<keyword evidence="7 14" id="KW-0156">Chromatin regulator</keyword>
<evidence type="ECO:0000256" key="8">
    <source>
        <dbReference type="ARBA" id="ARBA00023015"/>
    </source>
</evidence>
<feature type="binding site" evidence="12">
    <location>
        <position position="416"/>
    </location>
    <ligand>
        <name>Zn(2+)</name>
        <dbReference type="ChEBI" id="CHEBI:29105"/>
        <label>2</label>
    </ligand>
</feature>
<protein>
    <recommendedName>
        <fullName evidence="14">Inhibitor of growth protein</fullName>
    </recommendedName>
</protein>
<dbReference type="CDD" id="cd16858">
    <property type="entry name" value="ING_ING3_Yng2p"/>
    <property type="match status" value="1"/>
</dbReference>
<feature type="site" description="Histone H3K4me3 binding" evidence="11">
    <location>
        <position position="390"/>
    </location>
</feature>
<evidence type="ECO:0000256" key="3">
    <source>
        <dbReference type="ARBA" id="ARBA00022604"/>
    </source>
</evidence>
<dbReference type="GO" id="GO:0006325">
    <property type="term" value="P:chromatin organization"/>
    <property type="evidence" value="ECO:0007669"/>
    <property type="project" value="UniProtKB-KW"/>
</dbReference>
<dbReference type="PANTHER" id="PTHR10333:SF103">
    <property type="entry name" value="INHIBITOR OF GROWTH PROTEIN 3"/>
    <property type="match status" value="1"/>
</dbReference>
<feature type="site" description="Histone H3K4me3 binding" evidence="11">
    <location>
        <position position="398"/>
    </location>
</feature>
<dbReference type="InterPro" id="IPR013083">
    <property type="entry name" value="Znf_RING/FYVE/PHD"/>
</dbReference>
<feature type="binding site" evidence="12">
    <location>
        <position position="419"/>
    </location>
    <ligand>
        <name>Zn(2+)</name>
        <dbReference type="ChEBI" id="CHEBI:29105"/>
        <label>2</label>
    </ligand>
</feature>
<dbReference type="PROSITE" id="PS50016">
    <property type="entry name" value="ZF_PHD_2"/>
    <property type="match status" value="1"/>
</dbReference>
<dbReference type="GO" id="GO:0008270">
    <property type="term" value="F:zinc ion binding"/>
    <property type="evidence" value="ECO:0007669"/>
    <property type="project" value="UniProtKB-KW"/>
</dbReference>
<evidence type="ECO:0000256" key="14">
    <source>
        <dbReference type="RuleBase" id="RU361213"/>
    </source>
</evidence>
<comment type="function">
    <text evidence="14">Component of an histone acetyltransferase complex.</text>
</comment>
<evidence type="ECO:0000256" key="1">
    <source>
        <dbReference type="ARBA" id="ARBA00004123"/>
    </source>
</evidence>
<evidence type="ECO:0000256" key="13">
    <source>
        <dbReference type="PROSITE-ProRule" id="PRU00146"/>
    </source>
</evidence>